<dbReference type="Pfam" id="PF10263">
    <property type="entry name" value="SprT-like"/>
    <property type="match status" value="1"/>
</dbReference>
<dbReference type="GO" id="GO:0006950">
    <property type="term" value="P:response to stress"/>
    <property type="evidence" value="ECO:0007669"/>
    <property type="project" value="UniProtKB-ARBA"/>
</dbReference>
<keyword evidence="4" id="KW-1185">Reference proteome</keyword>
<evidence type="ECO:0000259" key="2">
    <source>
        <dbReference type="SMART" id="SM00731"/>
    </source>
</evidence>
<dbReference type="Proteomes" id="UP000192596">
    <property type="component" value="Unassembled WGS sequence"/>
</dbReference>
<feature type="region of interest" description="Disordered" evidence="1">
    <location>
        <begin position="254"/>
        <end position="295"/>
    </location>
</feature>
<dbReference type="CDD" id="cd00084">
    <property type="entry name" value="HMG-box_SF"/>
    <property type="match status" value="1"/>
</dbReference>
<evidence type="ECO:0000313" key="4">
    <source>
        <dbReference type="Proteomes" id="UP000192596"/>
    </source>
</evidence>
<dbReference type="PANTHER" id="PTHR23099">
    <property type="entry name" value="TRANSCRIPTIONAL REGULATOR"/>
    <property type="match status" value="1"/>
</dbReference>
<sequence>MSSLAPTGERKKQIRLSPLKCLGGTAMASLRLKSGKATVDLAPMLSDSVSAIPPRITSPRKRVMGAVAVPVIVAPEINAVSVDEVEIEESIWCGPDACSSSDSEDELPSPRKLWPMSLNASRQIKEAPPLPNLSQTIQSLQDLSLNTAATRDTKPPPRPLYKISIDSRPSSSSDKENLEAILRFSPPRLHSPSKERTRRPSCDRPITPPPSSPTKSKLVSPSKARPKIPTLPHRQSLDGFWNADTVNDWNDQYSPQKVIMSPRKNRFIDLPSSDSPSASPKKSSSPAKRSKQEMQVRKVFESRKNKLAEAFLSELDQRITHGQISTLSATTGGVKLLWSNTLNTTAGRANWRRETTKTHLSDGTTQGTHKHHASIELASKVIDSDTRLYNVLAHEFCHLANFMVSGIKDQPHGTSFKTWGRKVTLAFEDRDVEVTTKHSYEIEYKYIWQCSGEECETLFQRHSKSIDVERQRCGKCRGRLVQVKPAPRGGTSPVKKEATGYAGFVKKHFADVKKSLPGASNREVMEAVGRKYREEKEAKVASIPVLESGKVAVDDDGSFNIDDVANALQVIVLDN</sequence>
<feature type="region of interest" description="Disordered" evidence="1">
    <location>
        <begin position="148"/>
        <end position="237"/>
    </location>
</feature>
<dbReference type="InParanoid" id="A0A1V8TA25"/>
<feature type="compositionally biased region" description="Low complexity" evidence="1">
    <location>
        <begin position="213"/>
        <end position="223"/>
    </location>
</feature>
<dbReference type="SMART" id="SM00731">
    <property type="entry name" value="SprT"/>
    <property type="match status" value="1"/>
</dbReference>
<dbReference type="AlphaFoldDB" id="A0A1V8TA25"/>
<gene>
    <name evidence="3" type="ORF">B0A48_06882</name>
</gene>
<feature type="domain" description="SprT-like" evidence="2">
    <location>
        <begin position="313"/>
        <end position="483"/>
    </location>
</feature>
<name>A0A1V8TA25_9PEZI</name>
<organism evidence="3 4">
    <name type="scientific">Cryoendolithus antarcticus</name>
    <dbReference type="NCBI Taxonomy" id="1507870"/>
    <lineage>
        <taxon>Eukaryota</taxon>
        <taxon>Fungi</taxon>
        <taxon>Dikarya</taxon>
        <taxon>Ascomycota</taxon>
        <taxon>Pezizomycotina</taxon>
        <taxon>Dothideomycetes</taxon>
        <taxon>Dothideomycetidae</taxon>
        <taxon>Cladosporiales</taxon>
        <taxon>Cladosporiaceae</taxon>
        <taxon>Cryoendolithus</taxon>
    </lineage>
</organism>
<dbReference type="InterPro" id="IPR006640">
    <property type="entry name" value="SprT-like_domain"/>
</dbReference>
<comment type="caution">
    <text evidence="3">The sequence shown here is derived from an EMBL/GenBank/DDBJ whole genome shotgun (WGS) entry which is preliminary data.</text>
</comment>
<reference evidence="4" key="1">
    <citation type="submission" date="2017-03" db="EMBL/GenBank/DDBJ databases">
        <title>Genomes of endolithic fungi from Antarctica.</title>
        <authorList>
            <person name="Coleine C."/>
            <person name="Masonjones S."/>
            <person name="Stajich J.E."/>
        </authorList>
    </citation>
    <scope>NUCLEOTIDE SEQUENCE [LARGE SCALE GENOMIC DNA]</scope>
    <source>
        <strain evidence="4">CCFEE 5527</strain>
    </source>
</reference>
<accession>A0A1V8TA25</accession>
<evidence type="ECO:0000313" key="3">
    <source>
        <dbReference type="EMBL" id="OQO08088.1"/>
    </source>
</evidence>
<dbReference type="SUPFAM" id="SSF47095">
    <property type="entry name" value="HMG-box"/>
    <property type="match status" value="1"/>
</dbReference>
<dbReference type="STRING" id="1507870.A0A1V8TA25"/>
<dbReference type="OrthoDB" id="20772at2759"/>
<proteinExistence type="predicted"/>
<protein>
    <recommendedName>
        <fullName evidence="2">SprT-like domain-containing protein</fullName>
    </recommendedName>
</protein>
<feature type="compositionally biased region" description="Low complexity" evidence="1">
    <location>
        <begin position="163"/>
        <end position="172"/>
    </location>
</feature>
<dbReference type="PANTHER" id="PTHR23099:SF0">
    <property type="entry name" value="GERM CELL NUCLEAR ACIDIC PROTEIN"/>
    <property type="match status" value="1"/>
</dbReference>
<feature type="compositionally biased region" description="Low complexity" evidence="1">
    <location>
        <begin position="271"/>
        <end position="287"/>
    </location>
</feature>
<dbReference type="GO" id="GO:0005634">
    <property type="term" value="C:nucleus"/>
    <property type="evidence" value="ECO:0007669"/>
    <property type="project" value="TreeGrafter"/>
</dbReference>
<dbReference type="InterPro" id="IPR036910">
    <property type="entry name" value="HMG_box_dom_sf"/>
</dbReference>
<evidence type="ECO:0000256" key="1">
    <source>
        <dbReference type="SAM" id="MobiDB-lite"/>
    </source>
</evidence>
<feature type="compositionally biased region" description="Basic and acidic residues" evidence="1">
    <location>
        <begin position="192"/>
        <end position="202"/>
    </location>
</feature>
<dbReference type="EMBL" id="NAJO01000013">
    <property type="protein sequence ID" value="OQO08088.1"/>
    <property type="molecule type" value="Genomic_DNA"/>
</dbReference>